<sequence length="37" mass="3657">MVSECGCGVEAAPAEQPAPKKAEKPTAPAPLPQAPNA</sequence>
<feature type="compositionally biased region" description="Pro residues" evidence="1">
    <location>
        <begin position="27"/>
        <end position="37"/>
    </location>
</feature>
<organism evidence="2 3">
    <name type="scientific">Thermogutta terrifontis</name>
    <dbReference type="NCBI Taxonomy" id="1331910"/>
    <lineage>
        <taxon>Bacteria</taxon>
        <taxon>Pseudomonadati</taxon>
        <taxon>Planctomycetota</taxon>
        <taxon>Planctomycetia</taxon>
        <taxon>Pirellulales</taxon>
        <taxon>Thermoguttaceae</taxon>
        <taxon>Thermogutta</taxon>
    </lineage>
</organism>
<proteinExistence type="predicted"/>
<name>A0A286RDK6_9BACT</name>
<reference evidence="2 3" key="1">
    <citation type="journal article" name="Front. Microbiol.">
        <title>Sugar Metabolism of the First Thermophilic Planctomycete Thermogutta terrifontis: Comparative Genomic and Transcriptomic Approaches.</title>
        <authorList>
            <person name="Elcheninov A.G."/>
            <person name="Menzel P."/>
            <person name="Gudbergsdottir S.R."/>
            <person name="Slesarev A.I."/>
            <person name="Kadnikov V.V."/>
            <person name="Krogh A."/>
            <person name="Bonch-Osmolovskaya E.A."/>
            <person name="Peng X."/>
            <person name="Kublanov I.V."/>
        </authorList>
    </citation>
    <scope>NUCLEOTIDE SEQUENCE [LARGE SCALE GENOMIC DNA]</scope>
    <source>
        <strain evidence="2 3">R1</strain>
    </source>
</reference>
<accession>A0A286RDK6</accession>
<evidence type="ECO:0000313" key="2">
    <source>
        <dbReference type="EMBL" id="ASV74044.1"/>
    </source>
</evidence>
<dbReference type="KEGG" id="ttf:THTE_1442"/>
<keyword evidence="3" id="KW-1185">Reference proteome</keyword>
<dbReference type="AlphaFoldDB" id="A0A286RDK6"/>
<evidence type="ECO:0000313" key="3">
    <source>
        <dbReference type="Proteomes" id="UP000215086"/>
    </source>
</evidence>
<dbReference type="Proteomes" id="UP000215086">
    <property type="component" value="Chromosome"/>
</dbReference>
<gene>
    <name evidence="2" type="ORF">THTE_1442</name>
</gene>
<feature type="region of interest" description="Disordered" evidence="1">
    <location>
        <begin position="1"/>
        <end position="37"/>
    </location>
</feature>
<dbReference type="EMBL" id="CP018477">
    <property type="protein sequence ID" value="ASV74044.1"/>
    <property type="molecule type" value="Genomic_DNA"/>
</dbReference>
<protein>
    <submittedName>
        <fullName evidence="2">Uncharacterized protein</fullName>
    </submittedName>
</protein>
<evidence type="ECO:0000256" key="1">
    <source>
        <dbReference type="SAM" id="MobiDB-lite"/>
    </source>
</evidence>